<keyword evidence="1" id="KW-0732">Signal</keyword>
<dbReference type="PANTHER" id="PTHR30069:SF29">
    <property type="entry name" value="HEMOGLOBIN AND HEMOGLOBIN-HAPTOGLOBIN-BINDING PROTEIN 1-RELATED"/>
    <property type="match status" value="1"/>
</dbReference>
<dbReference type="AlphaFoldDB" id="A0A4Q5GSQ6"/>
<dbReference type="PROSITE" id="PS52016">
    <property type="entry name" value="TONB_DEPENDENT_REC_3"/>
    <property type="match status" value="1"/>
</dbReference>
<dbReference type="Pfam" id="PF07715">
    <property type="entry name" value="Plug"/>
    <property type="match status" value="1"/>
</dbReference>
<comment type="similarity">
    <text evidence="2">Belongs to the TonB-dependent receptor family.</text>
</comment>
<keyword evidence="2" id="KW-0998">Cell outer membrane</keyword>
<comment type="subcellular location">
    <subcellularLocation>
        <location evidence="2">Cell outer membrane</location>
        <topology evidence="2">Multi-pass membrane protein</topology>
    </subcellularLocation>
</comment>
<evidence type="ECO:0000256" key="2">
    <source>
        <dbReference type="PROSITE-ProRule" id="PRU01360"/>
    </source>
</evidence>
<evidence type="ECO:0000256" key="1">
    <source>
        <dbReference type="ARBA" id="ARBA00022729"/>
    </source>
</evidence>
<dbReference type="InterPro" id="IPR023997">
    <property type="entry name" value="TonB-dep_OMP_SusC/RagA_CS"/>
</dbReference>
<dbReference type="OrthoDB" id="1033655at2"/>
<feature type="non-terminal residue" evidence="4">
    <location>
        <position position="371"/>
    </location>
</feature>
<dbReference type="SUPFAM" id="SSF56935">
    <property type="entry name" value="Porins"/>
    <property type="match status" value="1"/>
</dbReference>
<evidence type="ECO:0000313" key="4">
    <source>
        <dbReference type="EMBL" id="RYT71687.1"/>
    </source>
</evidence>
<keyword evidence="2" id="KW-0812">Transmembrane</keyword>
<dbReference type="Gene3D" id="2.60.40.1120">
    <property type="entry name" value="Carboxypeptidase-like, regulatory domain"/>
    <property type="match status" value="1"/>
</dbReference>
<protein>
    <submittedName>
        <fullName evidence="4">SusC/RagA family TonB-linked outer membrane protein</fullName>
    </submittedName>
</protein>
<feature type="domain" description="TonB-dependent receptor plug" evidence="3">
    <location>
        <begin position="142"/>
        <end position="249"/>
    </location>
</feature>
<dbReference type="FunFam" id="2.60.40.1120:FF:000003">
    <property type="entry name" value="Outer membrane protein Omp121"/>
    <property type="match status" value="1"/>
</dbReference>
<dbReference type="Gene3D" id="2.170.130.10">
    <property type="entry name" value="TonB-dependent receptor, plug domain"/>
    <property type="match status" value="1"/>
</dbReference>
<comment type="caution">
    <text evidence="4">The sequence shown here is derived from an EMBL/GenBank/DDBJ whole genome shotgun (WGS) entry which is preliminary data.</text>
</comment>
<sequence length="371" mass="40570">MWQQGHTRCYRLAQSVVLTALLGIGTVQAGQPFITTSLSTQIHSVAMEQQTGNISIKGHVVDNKGEILIGVTVMVKGTNNGVITDMNGNFTITAKNGQTLVLSYIGYKDVEVKVQQSNLNITMQEDAQALDEVVVIGYGTAKKKDLTGAISNIRPTDLKAEMPRNMHDLLRANAAGLNISVNNEAKGGGDFLIRGKGTLKAGSQPLLVVDGVIYNGELSELNPNDIISIDVLKDASSAAVYGAKAANGVIAITTQKGIAGSKPVINVNTSWGLVTPIKSRKLRNAEQFLDFRQAYEIGRQTDEYLEQYPGMYTDPRKLNGIDKVDWYNYDQKDKVTSVSEEELITKWLSRLDLSTPEINNYFNGKLTNWQD</sequence>
<dbReference type="GO" id="GO:0044718">
    <property type="term" value="P:siderophore transmembrane transport"/>
    <property type="evidence" value="ECO:0007669"/>
    <property type="project" value="TreeGrafter"/>
</dbReference>
<dbReference type="GO" id="GO:0009279">
    <property type="term" value="C:cell outer membrane"/>
    <property type="evidence" value="ECO:0007669"/>
    <property type="project" value="UniProtKB-SubCell"/>
</dbReference>
<organism evidence="4 5">
    <name type="scientific">Bacteroides intestinalis</name>
    <dbReference type="NCBI Taxonomy" id="329854"/>
    <lineage>
        <taxon>Bacteria</taxon>
        <taxon>Pseudomonadati</taxon>
        <taxon>Bacteroidota</taxon>
        <taxon>Bacteroidia</taxon>
        <taxon>Bacteroidales</taxon>
        <taxon>Bacteroidaceae</taxon>
        <taxon>Bacteroides</taxon>
    </lineage>
</organism>
<dbReference type="NCBIfam" id="TIGR04057">
    <property type="entry name" value="SusC_RagA_signa"/>
    <property type="match status" value="1"/>
</dbReference>
<keyword evidence="2" id="KW-1134">Transmembrane beta strand</keyword>
<keyword evidence="5" id="KW-1185">Reference proteome</keyword>
<keyword evidence="2" id="KW-0813">Transport</keyword>
<dbReference type="InterPro" id="IPR012910">
    <property type="entry name" value="Plug_dom"/>
</dbReference>
<dbReference type="PANTHER" id="PTHR30069">
    <property type="entry name" value="TONB-DEPENDENT OUTER MEMBRANE RECEPTOR"/>
    <property type="match status" value="1"/>
</dbReference>
<name>A0A4Q5GSQ6_9BACE</name>
<dbReference type="GO" id="GO:0015344">
    <property type="term" value="F:siderophore uptake transmembrane transporter activity"/>
    <property type="evidence" value="ECO:0007669"/>
    <property type="project" value="TreeGrafter"/>
</dbReference>
<dbReference type="InterPro" id="IPR037066">
    <property type="entry name" value="Plug_dom_sf"/>
</dbReference>
<evidence type="ECO:0000313" key="5">
    <source>
        <dbReference type="Proteomes" id="UP000291191"/>
    </source>
</evidence>
<evidence type="ECO:0000259" key="3">
    <source>
        <dbReference type="Pfam" id="PF07715"/>
    </source>
</evidence>
<dbReference type="InterPro" id="IPR039426">
    <property type="entry name" value="TonB-dep_rcpt-like"/>
</dbReference>
<dbReference type="EMBL" id="RCXO01000065">
    <property type="protein sequence ID" value="RYT71687.1"/>
    <property type="molecule type" value="Genomic_DNA"/>
</dbReference>
<gene>
    <name evidence="4" type="ORF">EAJ06_23720</name>
</gene>
<accession>A0A4Q5GSQ6</accession>
<dbReference type="Pfam" id="PF13715">
    <property type="entry name" value="CarbopepD_reg_2"/>
    <property type="match status" value="1"/>
</dbReference>
<reference evidence="4 5" key="1">
    <citation type="journal article" date="2019" name="Science, e1252229">
        <title>Invertible promoters mediate bacterial phase variation, antibiotic resistance, and host adaptation in the gut.</title>
        <authorList>
            <person name="Jiang X."/>
            <person name="Hall A.B."/>
            <person name="Arthur T.D."/>
            <person name="Plichta D.R."/>
            <person name="Covington C.T."/>
            <person name="Poyet M."/>
            <person name="Crothers J."/>
            <person name="Moses P.L."/>
            <person name="Tolonen A.C."/>
            <person name="Vlamakis H."/>
            <person name="Alm E.J."/>
            <person name="Xavier R.J."/>
        </authorList>
    </citation>
    <scope>NUCLEOTIDE SEQUENCE [LARGE SCALE GENOMIC DNA]</scope>
    <source>
        <strain evidence="5">bf_0095</strain>
    </source>
</reference>
<dbReference type="SUPFAM" id="SSF49464">
    <property type="entry name" value="Carboxypeptidase regulatory domain-like"/>
    <property type="match status" value="1"/>
</dbReference>
<dbReference type="Proteomes" id="UP000291191">
    <property type="component" value="Unassembled WGS sequence"/>
</dbReference>
<proteinExistence type="inferred from homology"/>
<keyword evidence="2" id="KW-0472">Membrane</keyword>
<dbReference type="InterPro" id="IPR008969">
    <property type="entry name" value="CarboxyPept-like_regulatory"/>
</dbReference>